<sequence>MQLRDTILQKSYELFYKQGFHDSGVELLAKQAGITKRTLYAHFGNKEGLIEEVLKYRHQMFMTQLIDYLDGFEIKETADVARYYLAFLKDWTSSEGFYGCMFINACAEYSDAQSSPHQIAKKHKTEVRKWLFDKFEEVGAKNARQKSDTLFVFGEGIIVAAQTGQESLELDTEFFKIFA</sequence>
<keyword evidence="3" id="KW-0804">Transcription</keyword>
<evidence type="ECO:0000256" key="4">
    <source>
        <dbReference type="PROSITE-ProRule" id="PRU00335"/>
    </source>
</evidence>
<name>A0A0M4T689_9GAMM</name>
<dbReference type="SUPFAM" id="SSF46689">
    <property type="entry name" value="Homeodomain-like"/>
    <property type="match status" value="1"/>
</dbReference>
<dbReference type="KEGG" id="pur:AOC03_01555"/>
<dbReference type="PANTHER" id="PTHR47506:SF1">
    <property type="entry name" value="HTH-TYPE TRANSCRIPTIONAL REGULATOR YJDC"/>
    <property type="match status" value="1"/>
</dbReference>
<evidence type="ECO:0000256" key="2">
    <source>
        <dbReference type="ARBA" id="ARBA00023125"/>
    </source>
</evidence>
<evidence type="ECO:0000259" key="5">
    <source>
        <dbReference type="PROSITE" id="PS50977"/>
    </source>
</evidence>
<reference evidence="6 7" key="1">
    <citation type="submission" date="2015-09" db="EMBL/GenBank/DDBJ databases">
        <title>Complete genome of Psychrobacter urativorans R10.10B.</title>
        <authorList>
            <person name="See-Too W.S."/>
            <person name="Chan K.G."/>
        </authorList>
    </citation>
    <scope>NUCLEOTIDE SEQUENCE [LARGE SCALE GENOMIC DNA]</scope>
    <source>
        <strain evidence="6 7">R10.10B</strain>
    </source>
</reference>
<dbReference type="PROSITE" id="PS50977">
    <property type="entry name" value="HTH_TETR_2"/>
    <property type="match status" value="1"/>
</dbReference>
<dbReference type="InterPro" id="IPR036271">
    <property type="entry name" value="Tet_transcr_reg_TetR-rel_C_sf"/>
</dbReference>
<dbReference type="GO" id="GO:0003677">
    <property type="term" value="F:DNA binding"/>
    <property type="evidence" value="ECO:0007669"/>
    <property type="project" value="UniProtKB-UniRule"/>
</dbReference>
<dbReference type="InterPro" id="IPR001647">
    <property type="entry name" value="HTH_TetR"/>
</dbReference>
<keyword evidence="1" id="KW-0805">Transcription regulation</keyword>
<feature type="DNA-binding region" description="H-T-H motif" evidence="4">
    <location>
        <begin position="24"/>
        <end position="43"/>
    </location>
</feature>
<dbReference type="EMBL" id="CP012678">
    <property type="protein sequence ID" value="ALF58896.1"/>
    <property type="molecule type" value="Genomic_DNA"/>
</dbReference>
<keyword evidence="2 4" id="KW-0238">DNA-binding</keyword>
<feature type="domain" description="HTH tetR-type" evidence="5">
    <location>
        <begin position="1"/>
        <end position="61"/>
    </location>
</feature>
<dbReference type="InterPro" id="IPR009057">
    <property type="entry name" value="Homeodomain-like_sf"/>
</dbReference>
<dbReference type="Gene3D" id="1.10.357.10">
    <property type="entry name" value="Tetracycline Repressor, domain 2"/>
    <property type="match status" value="1"/>
</dbReference>
<dbReference type="RefSeq" id="WP_062533292.1">
    <property type="nucleotide sequence ID" value="NZ_CP012678.1"/>
</dbReference>
<evidence type="ECO:0000313" key="7">
    <source>
        <dbReference type="Proteomes" id="UP000059847"/>
    </source>
</evidence>
<protein>
    <submittedName>
        <fullName evidence="6">TetR family transcriptional regulator</fullName>
    </submittedName>
</protein>
<dbReference type="OrthoDB" id="270177at2"/>
<evidence type="ECO:0000313" key="6">
    <source>
        <dbReference type="EMBL" id="ALF58896.1"/>
    </source>
</evidence>
<proteinExistence type="predicted"/>
<dbReference type="STRING" id="45610.AOC03_01555"/>
<gene>
    <name evidence="6" type="ORF">AOC03_01555</name>
</gene>
<evidence type="ECO:0000256" key="1">
    <source>
        <dbReference type="ARBA" id="ARBA00023015"/>
    </source>
</evidence>
<dbReference type="Proteomes" id="UP000059847">
    <property type="component" value="Chromosome"/>
</dbReference>
<evidence type="ECO:0000256" key="3">
    <source>
        <dbReference type="ARBA" id="ARBA00023163"/>
    </source>
</evidence>
<dbReference type="AlphaFoldDB" id="A0A0M4T689"/>
<dbReference type="SUPFAM" id="SSF48498">
    <property type="entry name" value="Tetracyclin repressor-like, C-terminal domain"/>
    <property type="match status" value="1"/>
</dbReference>
<dbReference type="PANTHER" id="PTHR47506">
    <property type="entry name" value="TRANSCRIPTIONAL REGULATORY PROTEIN"/>
    <property type="match status" value="1"/>
</dbReference>
<keyword evidence="7" id="KW-1185">Reference proteome</keyword>
<accession>A0A0M4T689</accession>
<dbReference type="Pfam" id="PF00440">
    <property type="entry name" value="TetR_N"/>
    <property type="match status" value="1"/>
</dbReference>
<organism evidence="6 7">
    <name type="scientific">Psychrobacter urativorans</name>
    <dbReference type="NCBI Taxonomy" id="45610"/>
    <lineage>
        <taxon>Bacteria</taxon>
        <taxon>Pseudomonadati</taxon>
        <taxon>Pseudomonadota</taxon>
        <taxon>Gammaproteobacteria</taxon>
        <taxon>Moraxellales</taxon>
        <taxon>Moraxellaceae</taxon>
        <taxon>Psychrobacter</taxon>
    </lineage>
</organism>
<dbReference type="PRINTS" id="PR00455">
    <property type="entry name" value="HTHTETR"/>
</dbReference>